<evidence type="ECO:0000256" key="3">
    <source>
        <dbReference type="ARBA" id="ARBA00022989"/>
    </source>
</evidence>
<dbReference type="Pfam" id="PF10292">
    <property type="entry name" value="7TM_GPCR_Srab"/>
    <property type="match status" value="1"/>
</dbReference>
<feature type="transmembrane region" description="Helical" evidence="5">
    <location>
        <begin position="54"/>
        <end position="81"/>
    </location>
</feature>
<reference evidence="7" key="1">
    <citation type="submission" date="2022-11" db="UniProtKB">
        <authorList>
            <consortium name="WormBaseParasite"/>
        </authorList>
    </citation>
    <scope>IDENTIFICATION</scope>
</reference>
<dbReference type="InterPro" id="IPR053286">
    <property type="entry name" value="Nematode_rcpt-like_srab"/>
</dbReference>
<keyword evidence="4 5" id="KW-0472">Membrane</keyword>
<keyword evidence="2 5" id="KW-0812">Transmembrane</keyword>
<accession>A0A914DJ09</accession>
<comment type="subcellular location">
    <subcellularLocation>
        <location evidence="1">Membrane</location>
        <topology evidence="1">Multi-pass membrane protein</topology>
    </subcellularLocation>
</comment>
<dbReference type="PANTHER" id="PTHR46561:SF17">
    <property type="entry name" value="G_PROTEIN_RECEP_F1_2 DOMAIN-CONTAINING PROTEIN"/>
    <property type="match status" value="1"/>
</dbReference>
<evidence type="ECO:0000256" key="1">
    <source>
        <dbReference type="ARBA" id="ARBA00004141"/>
    </source>
</evidence>
<dbReference type="Proteomes" id="UP000887540">
    <property type="component" value="Unplaced"/>
</dbReference>
<feature type="transmembrane region" description="Helical" evidence="5">
    <location>
        <begin position="246"/>
        <end position="263"/>
    </location>
</feature>
<feature type="transmembrane region" description="Helical" evidence="5">
    <location>
        <begin position="101"/>
        <end position="123"/>
    </location>
</feature>
<feature type="transmembrane region" description="Helical" evidence="5">
    <location>
        <begin position="283"/>
        <end position="306"/>
    </location>
</feature>
<evidence type="ECO:0000313" key="6">
    <source>
        <dbReference type="Proteomes" id="UP000887540"/>
    </source>
</evidence>
<evidence type="ECO:0000313" key="7">
    <source>
        <dbReference type="WBParaSite" id="ACRNAN_scaffold2604.g10130.t1"/>
    </source>
</evidence>
<feature type="transmembrane region" description="Helical" evidence="5">
    <location>
        <begin position="143"/>
        <end position="164"/>
    </location>
</feature>
<keyword evidence="3 5" id="KW-1133">Transmembrane helix</keyword>
<dbReference type="WBParaSite" id="ACRNAN_scaffold2604.g10130.t1">
    <property type="protein sequence ID" value="ACRNAN_scaffold2604.g10130.t1"/>
    <property type="gene ID" value="ACRNAN_scaffold2604.g10130"/>
</dbReference>
<dbReference type="GO" id="GO:0016020">
    <property type="term" value="C:membrane"/>
    <property type="evidence" value="ECO:0007669"/>
    <property type="project" value="UniProtKB-SubCell"/>
</dbReference>
<proteinExistence type="predicted"/>
<dbReference type="AlphaFoldDB" id="A0A914DJ09"/>
<dbReference type="InterPro" id="IPR019408">
    <property type="entry name" value="7TM_GPCR_serpentine_rcpt_Srab"/>
</dbReference>
<dbReference type="PANTHER" id="PTHR46561">
    <property type="entry name" value="SERPENTINE RECEPTOR, CLASS AB (CLASS A-LIKE)-RELATED"/>
    <property type="match status" value="1"/>
</dbReference>
<evidence type="ECO:0000256" key="4">
    <source>
        <dbReference type="ARBA" id="ARBA00023136"/>
    </source>
</evidence>
<feature type="transmembrane region" description="Helical" evidence="5">
    <location>
        <begin position="14"/>
        <end position="42"/>
    </location>
</feature>
<name>A0A914DJ09_9BILA</name>
<evidence type="ECO:0000256" key="2">
    <source>
        <dbReference type="ARBA" id="ARBA00022692"/>
    </source>
</evidence>
<feature type="transmembrane region" description="Helical" evidence="5">
    <location>
        <begin position="188"/>
        <end position="208"/>
    </location>
</feature>
<keyword evidence="6" id="KW-1185">Reference proteome</keyword>
<evidence type="ECO:0000256" key="5">
    <source>
        <dbReference type="SAM" id="Phobius"/>
    </source>
</evidence>
<sequence length="358" mass="41982">MQQAANEQQNLEDFWLVVVYLCFSLLSIFGAGLCGLLTVLLKKYNVFHANFREILANVILALGINNVLQFGRVVLVLYEWYYEKPIIQIKNFSNECLEFSIIPTFICAIITISGIILATERLYATLNFAKYEYEDITWILKKFFALMWTFMGFTIIWHICEFLAKDSNGSYYSCMLVQIVQNPLKSSWHIVITGLCQLVFLVVFLTVYKVNKEKQIVYIKYHYNNLSSRFQLGENIKATRLLLPKTFLLLITLVISFGHTYKLNQWFKLSRNPYEIDVIHNIILWQEISLLFFPLYSVIMPLIFILKCTVFMNRTRCLFKEMVYKVKGNNGRQKKPSGIKEAFFDDLDACWEDAMHYS</sequence>
<protein>
    <submittedName>
        <fullName evidence="7">Uncharacterized protein</fullName>
    </submittedName>
</protein>
<organism evidence="6 7">
    <name type="scientific">Acrobeloides nanus</name>
    <dbReference type="NCBI Taxonomy" id="290746"/>
    <lineage>
        <taxon>Eukaryota</taxon>
        <taxon>Metazoa</taxon>
        <taxon>Ecdysozoa</taxon>
        <taxon>Nematoda</taxon>
        <taxon>Chromadorea</taxon>
        <taxon>Rhabditida</taxon>
        <taxon>Tylenchina</taxon>
        <taxon>Cephalobomorpha</taxon>
        <taxon>Cephaloboidea</taxon>
        <taxon>Cephalobidae</taxon>
        <taxon>Acrobeloides</taxon>
    </lineage>
</organism>